<protein>
    <recommendedName>
        <fullName evidence="3">Poly-gamma-glutamate system protein</fullName>
    </recommendedName>
</protein>
<dbReference type="InterPro" id="IPR027602">
    <property type="entry name" value="PGA_system"/>
</dbReference>
<dbReference type="EMBL" id="UINC01001761">
    <property type="protein sequence ID" value="SUZ88263.1"/>
    <property type="molecule type" value="Genomic_DNA"/>
</dbReference>
<gene>
    <name evidence="2" type="ORF">METZ01_LOCUS41117</name>
</gene>
<reference evidence="2" key="1">
    <citation type="submission" date="2018-05" db="EMBL/GenBank/DDBJ databases">
        <authorList>
            <person name="Lanie J.A."/>
            <person name="Ng W.-L."/>
            <person name="Kazmierczak K.M."/>
            <person name="Andrzejewski T.M."/>
            <person name="Davidsen T.M."/>
            <person name="Wayne K.J."/>
            <person name="Tettelin H."/>
            <person name="Glass J.I."/>
            <person name="Rusch D."/>
            <person name="Podicherti R."/>
            <person name="Tsui H.-C.T."/>
            <person name="Winkler M.E."/>
        </authorList>
    </citation>
    <scope>NUCLEOTIDE SEQUENCE</scope>
</reference>
<dbReference type="NCBIfam" id="TIGR04332">
    <property type="entry name" value="gamma_Glu_sys"/>
    <property type="match status" value="1"/>
</dbReference>
<keyword evidence="1" id="KW-0812">Transmembrane</keyword>
<dbReference type="AlphaFoldDB" id="A0A381RGE5"/>
<keyword evidence="1" id="KW-1133">Transmembrane helix</keyword>
<proteinExistence type="predicted"/>
<name>A0A381RGE5_9ZZZZ</name>
<organism evidence="2">
    <name type="scientific">marine metagenome</name>
    <dbReference type="NCBI Taxonomy" id="408172"/>
    <lineage>
        <taxon>unclassified sequences</taxon>
        <taxon>metagenomes</taxon>
        <taxon>ecological metagenomes</taxon>
    </lineage>
</organism>
<sequence>MALVSIVAFAAAFFSREVIISNTYDMKVNSAGQMEKAMAVLKNIRMQKGVFVDIENDPNETGLIGTQFSLITTDEGDLDAKLTTLDPNFSAAMVELLTKAGVTSGDTIAVMLTGSMPGANMAMLIACDVLDIYPIVITSVGASQWGANDPDMTWVDMEKLLFDKGLISTRSIAASIGGRNDQGRLLSPKGRELIRSNIAEHGLPLITGEGLKDNIQKRMDHFGYRNYKAVVNVGGGVASLGTSFNLRLLSPGVVYRKDIEAISRSGGVEGTVVKFIKRNIPLIHVLNIQNLTEELGMAFAPIPLPDIGKGSLYAVEKYNLTVTMLSFLLVSGMVFGIGWRSHQQIKQRMIGHEPDSVI</sequence>
<evidence type="ECO:0008006" key="3">
    <source>
        <dbReference type="Google" id="ProtNLM"/>
    </source>
</evidence>
<feature type="transmembrane region" description="Helical" evidence="1">
    <location>
        <begin position="318"/>
        <end position="339"/>
    </location>
</feature>
<evidence type="ECO:0000313" key="2">
    <source>
        <dbReference type="EMBL" id="SUZ88263.1"/>
    </source>
</evidence>
<keyword evidence="1" id="KW-0472">Membrane</keyword>
<evidence type="ECO:0000256" key="1">
    <source>
        <dbReference type="SAM" id="Phobius"/>
    </source>
</evidence>
<accession>A0A381RGE5</accession>